<dbReference type="AlphaFoldDB" id="A0A848DKJ8"/>
<accession>A0A848DKJ8</accession>
<dbReference type="Pfam" id="PF13450">
    <property type="entry name" value="NAD_binding_8"/>
    <property type="match status" value="1"/>
</dbReference>
<protein>
    <submittedName>
        <fullName evidence="1">NAD(P)/FAD-dependent oxidoreductase</fullName>
    </submittedName>
</protein>
<dbReference type="PRINTS" id="PR00411">
    <property type="entry name" value="PNDRDTASEI"/>
</dbReference>
<keyword evidence="2" id="KW-1185">Reference proteome</keyword>
<reference evidence="1 2" key="1">
    <citation type="submission" date="2020-04" db="EMBL/GenBank/DDBJ databases">
        <authorList>
            <person name="Klaysubun C."/>
            <person name="Duangmal K."/>
            <person name="Lipun K."/>
        </authorList>
    </citation>
    <scope>NUCLEOTIDE SEQUENCE [LARGE SCALE GENOMIC DNA]</scope>
    <source>
        <strain evidence="1 2">DSM 45300</strain>
    </source>
</reference>
<dbReference type="InterPro" id="IPR036188">
    <property type="entry name" value="FAD/NAD-bd_sf"/>
</dbReference>
<dbReference type="EMBL" id="JAAXKZ010000062">
    <property type="protein sequence ID" value="NMH93260.1"/>
    <property type="molecule type" value="Genomic_DNA"/>
</dbReference>
<organism evidence="1 2">
    <name type="scientific">Pseudonocardia bannensis</name>
    <dbReference type="NCBI Taxonomy" id="630973"/>
    <lineage>
        <taxon>Bacteria</taxon>
        <taxon>Bacillati</taxon>
        <taxon>Actinomycetota</taxon>
        <taxon>Actinomycetes</taxon>
        <taxon>Pseudonocardiales</taxon>
        <taxon>Pseudonocardiaceae</taxon>
        <taxon>Pseudonocardia</taxon>
    </lineage>
</organism>
<comment type="caution">
    <text evidence="1">The sequence shown here is derived from an EMBL/GenBank/DDBJ whole genome shotgun (WGS) entry which is preliminary data.</text>
</comment>
<sequence length="476" mass="50375">MTAQAIVVGSGPNGLAAAVTLARRGLDVTVLEAADSIGGGTRTSELTLPGLLHDDCSAFHPTGVASPFLRSLHLEEHGLRWLWPEIDLAHPLDGGGAGVMVRSLDRTVEGLGPDGPAWRRLFGPLTEGFDDLIGEVFRPIVHVPRHPLRLARFGLPALAPATVLARIWRTDEARALFGGVAAHMFHPLDRPLTSSVGLMLIAAGHAYGWPVAEGGSRAIADAMAALLHALGGKIETGVLVDSAAQLAGADVVMFDLAPSAIARIVGDRLPRRVERAYRRFRHGPGAFKVDLAVREGLPWTNPDCRRAGTVHLGGTLEETAAAERAISAGLMPARPFVLVGQQYLADPSRSVDDVHPIWAYGHVPHGFTGDATEVIIDQIERFAPGTRERIVARSVRPTTELARYNLNYVGGDISTGANDPIQVAMRPRFALDPYATGIPGMYLCSAATPPGAGVHGMSGHNAATSALRELERSGGA</sequence>
<dbReference type="SUPFAM" id="SSF51905">
    <property type="entry name" value="FAD/NAD(P)-binding domain"/>
    <property type="match status" value="1"/>
</dbReference>
<gene>
    <name evidence="1" type="ORF">HF519_17120</name>
</gene>
<dbReference type="PANTHER" id="PTHR10668:SF105">
    <property type="entry name" value="DEHYDROGENASE-RELATED"/>
    <property type="match status" value="1"/>
</dbReference>
<name>A0A848DKJ8_9PSEU</name>
<evidence type="ECO:0000313" key="1">
    <source>
        <dbReference type="EMBL" id="NMH93260.1"/>
    </source>
</evidence>
<dbReference type="Gene3D" id="3.50.50.60">
    <property type="entry name" value="FAD/NAD(P)-binding domain"/>
    <property type="match status" value="1"/>
</dbReference>
<proteinExistence type="predicted"/>
<evidence type="ECO:0000313" key="2">
    <source>
        <dbReference type="Proteomes" id="UP000586918"/>
    </source>
</evidence>
<dbReference type="Proteomes" id="UP000586918">
    <property type="component" value="Unassembled WGS sequence"/>
</dbReference>
<dbReference type="RefSeq" id="WP_169413960.1">
    <property type="nucleotide sequence ID" value="NZ_JAAXKZ010000062.1"/>
</dbReference>
<dbReference type="PANTHER" id="PTHR10668">
    <property type="entry name" value="PHYTOENE DEHYDROGENASE"/>
    <property type="match status" value="1"/>
</dbReference>